<organism evidence="2 3">
    <name type="scientific">Armillaria tabescens</name>
    <name type="common">Ringless honey mushroom</name>
    <name type="synonym">Agaricus tabescens</name>
    <dbReference type="NCBI Taxonomy" id="1929756"/>
    <lineage>
        <taxon>Eukaryota</taxon>
        <taxon>Fungi</taxon>
        <taxon>Dikarya</taxon>
        <taxon>Basidiomycota</taxon>
        <taxon>Agaricomycotina</taxon>
        <taxon>Agaricomycetes</taxon>
        <taxon>Agaricomycetidae</taxon>
        <taxon>Agaricales</taxon>
        <taxon>Marasmiineae</taxon>
        <taxon>Physalacriaceae</taxon>
        <taxon>Desarmillaria</taxon>
    </lineage>
</organism>
<evidence type="ECO:0000313" key="2">
    <source>
        <dbReference type="EMBL" id="KAK0467889.1"/>
    </source>
</evidence>
<protein>
    <submittedName>
        <fullName evidence="2">Uncharacterized protein</fullName>
    </submittedName>
</protein>
<gene>
    <name evidence="2" type="ORF">EV420DRAFT_1501790</name>
</gene>
<comment type="caution">
    <text evidence="2">The sequence shown here is derived from an EMBL/GenBank/DDBJ whole genome shotgun (WGS) entry which is preliminary data.</text>
</comment>
<dbReference type="AlphaFoldDB" id="A0AA39NLK5"/>
<keyword evidence="1" id="KW-1133">Transmembrane helix</keyword>
<dbReference type="EMBL" id="JAUEPS010000002">
    <property type="protein sequence ID" value="KAK0467889.1"/>
    <property type="molecule type" value="Genomic_DNA"/>
</dbReference>
<evidence type="ECO:0000256" key="1">
    <source>
        <dbReference type="SAM" id="Phobius"/>
    </source>
</evidence>
<dbReference type="GeneID" id="85354631"/>
<accession>A0AA39NLK5</accession>
<proteinExistence type="predicted"/>
<dbReference type="Proteomes" id="UP001175211">
    <property type="component" value="Unassembled WGS sequence"/>
</dbReference>
<reference evidence="2" key="1">
    <citation type="submission" date="2023-06" db="EMBL/GenBank/DDBJ databases">
        <authorList>
            <consortium name="Lawrence Berkeley National Laboratory"/>
            <person name="Ahrendt S."/>
            <person name="Sahu N."/>
            <person name="Indic B."/>
            <person name="Wong-Bajracharya J."/>
            <person name="Merenyi Z."/>
            <person name="Ke H.-M."/>
            <person name="Monk M."/>
            <person name="Kocsube S."/>
            <person name="Drula E."/>
            <person name="Lipzen A."/>
            <person name="Balint B."/>
            <person name="Henrissat B."/>
            <person name="Andreopoulos B."/>
            <person name="Martin F.M."/>
            <person name="Harder C.B."/>
            <person name="Rigling D."/>
            <person name="Ford K.L."/>
            <person name="Foster G.D."/>
            <person name="Pangilinan J."/>
            <person name="Papanicolaou A."/>
            <person name="Barry K."/>
            <person name="LaButti K."/>
            <person name="Viragh M."/>
            <person name="Koriabine M."/>
            <person name="Yan M."/>
            <person name="Riley R."/>
            <person name="Champramary S."/>
            <person name="Plett K.L."/>
            <person name="Tsai I.J."/>
            <person name="Slot J."/>
            <person name="Sipos G."/>
            <person name="Plett J."/>
            <person name="Nagy L.G."/>
            <person name="Grigoriev I.V."/>
        </authorList>
    </citation>
    <scope>NUCLEOTIDE SEQUENCE</scope>
    <source>
        <strain evidence="2">CCBAS 213</strain>
    </source>
</reference>
<sequence>MPQNYRRVPANSLPSRLLTKCARGDISVQYITHLDRMPIGKKRRIFFLRLLLAITLGTIILYRLCSSDAYYMPLPGLLGEFIPRRGPPRNSWTDTTWNYLIDNFLWTYVVPDLRRFFFGHVWLRARYGFRDVEIVFRKSTTRTRRAIFGNKRNKRVHEKALMRAIHPLMLSTTVGSETGWDCWKVDYAPVFGAYELVEKGRIPIRAWDVSLWARTSDGEWAVWQVWRDK</sequence>
<dbReference type="RefSeq" id="XP_060338164.1">
    <property type="nucleotide sequence ID" value="XM_060471083.1"/>
</dbReference>
<name>A0AA39NLK5_ARMTA</name>
<keyword evidence="1" id="KW-0812">Transmembrane</keyword>
<feature type="transmembrane region" description="Helical" evidence="1">
    <location>
        <begin position="46"/>
        <end position="64"/>
    </location>
</feature>
<keyword evidence="3" id="KW-1185">Reference proteome</keyword>
<keyword evidence="1" id="KW-0472">Membrane</keyword>
<evidence type="ECO:0000313" key="3">
    <source>
        <dbReference type="Proteomes" id="UP001175211"/>
    </source>
</evidence>